<keyword evidence="1" id="KW-0812">Transmembrane</keyword>
<evidence type="ECO:0000313" key="3">
    <source>
        <dbReference type="Proteomes" id="UP000315736"/>
    </source>
</evidence>
<keyword evidence="2" id="KW-0808">Transferase</keyword>
<feature type="transmembrane region" description="Helical" evidence="1">
    <location>
        <begin position="252"/>
        <end position="279"/>
    </location>
</feature>
<dbReference type="PROSITE" id="PS51257">
    <property type="entry name" value="PROKAR_LIPOPROTEIN"/>
    <property type="match status" value="1"/>
</dbReference>
<keyword evidence="1" id="KW-1133">Transmembrane helix</keyword>
<dbReference type="EC" id="2.4.1.-" evidence="2"/>
<organism evidence="2 3">
    <name type="scientific">Tepidimonas alkaliphilus</name>
    <dbReference type="NCBI Taxonomy" id="2588942"/>
    <lineage>
        <taxon>Bacteria</taxon>
        <taxon>Pseudomonadati</taxon>
        <taxon>Pseudomonadota</taxon>
        <taxon>Betaproteobacteria</taxon>
        <taxon>Burkholderiales</taxon>
        <taxon>Tepidimonas</taxon>
    </lineage>
</organism>
<feature type="transmembrane region" description="Helical" evidence="1">
    <location>
        <begin position="312"/>
        <end position="331"/>
    </location>
</feature>
<proteinExistence type="predicted"/>
<feature type="transmembrane region" description="Helical" evidence="1">
    <location>
        <begin position="98"/>
        <end position="118"/>
    </location>
</feature>
<feature type="transmembrane region" description="Helical" evidence="1">
    <location>
        <begin position="214"/>
        <end position="232"/>
    </location>
</feature>
<keyword evidence="1" id="KW-0472">Membrane</keyword>
<feature type="transmembrane region" description="Helical" evidence="1">
    <location>
        <begin position="124"/>
        <end position="145"/>
    </location>
</feature>
<reference evidence="2 3" key="1">
    <citation type="submission" date="2019-07" db="EMBL/GenBank/DDBJ databases">
        <title>Tepidimonas alkaliphilus YIM 72238 draft genome.</title>
        <authorList>
            <person name="Da Costa M.S."/>
            <person name="Froufe H.J.C."/>
            <person name="Egas C."/>
            <person name="Albuquerque L."/>
        </authorList>
    </citation>
    <scope>NUCLEOTIDE SEQUENCE [LARGE SCALE GENOMIC DNA]</scope>
    <source>
        <strain evidence="2 3">YIM 72238</strain>
    </source>
</reference>
<dbReference type="AlphaFoldDB" id="A0A554WDU4"/>
<dbReference type="OrthoDB" id="9153955at2"/>
<protein>
    <submittedName>
        <fullName evidence="2">Lipopolysaccharide core galacturonosyltransferase RgtC</fullName>
        <ecNumber evidence="2">2.4.1.-</ecNumber>
    </submittedName>
</protein>
<feature type="transmembrane region" description="Helical" evidence="1">
    <location>
        <begin position="367"/>
        <end position="390"/>
    </location>
</feature>
<feature type="transmembrane region" description="Helical" evidence="1">
    <location>
        <begin position="7"/>
        <end position="26"/>
    </location>
</feature>
<gene>
    <name evidence="2" type="primary">rgtC</name>
    <name evidence="2" type="ORF">Talka_00402</name>
</gene>
<dbReference type="Proteomes" id="UP000315736">
    <property type="component" value="Unassembled WGS sequence"/>
</dbReference>
<keyword evidence="2" id="KW-0328">Glycosyltransferase</keyword>
<comment type="caution">
    <text evidence="2">The sequence shown here is derived from an EMBL/GenBank/DDBJ whole genome shotgun (WGS) entry which is preliminary data.</text>
</comment>
<evidence type="ECO:0000256" key="1">
    <source>
        <dbReference type="SAM" id="Phobius"/>
    </source>
</evidence>
<name>A0A554WDU4_9BURK</name>
<keyword evidence="3" id="KW-1185">Reference proteome</keyword>
<sequence length="521" mass="55128">MKTIGARLGWPLAALYGCWALLRLALHPALEFDEAEQVIHQQWLLPLYGPQPPLVEWLVWVLRHALGLPALSALIVLKAGALWGIGMAAAWWARQAGLSATAASAAGWWVLTLPLLLWDAPRTLTHSLLAAAWVAALVACSAPLALQPRQRLTHRRWWLLAALACAALLSKYNAALALAGWLAVIGTAWWRHSGGWVAWWALVKLHAPRAGPAALAALALLAAHLATVAQAWPEVGQTIAARMMPDPAASVAAGLAALMVAWLAVLSVPALVLGLAGLVARKPPEPRELVALPAGHAGPQAAVMDTAWMWRAYALTVGALLLGLVALGVLAEVKERWLLPLAVPLQMLTAAWALQRQGGWAQALGRLSAALVAVALALLLGRAPILAWLGEPSWSQLPARAAAQWVDRLGPSDALVVAEPIHLAGALAAHGRRGRAVLHRGASRLLWGTQQVCQVVEVHAGPLPEPAADWLALGLRPAASEPSVALPRAPQVQPPVTLTARLWRAAGPTCPTPASLYDRLP</sequence>
<dbReference type="GO" id="GO:0016757">
    <property type="term" value="F:glycosyltransferase activity"/>
    <property type="evidence" value="ECO:0007669"/>
    <property type="project" value="UniProtKB-KW"/>
</dbReference>
<accession>A0A554WDU4</accession>
<dbReference type="RefSeq" id="WP_143889415.1">
    <property type="nucleotide sequence ID" value="NZ_VJNB01000001.1"/>
</dbReference>
<feature type="transmembrane region" description="Helical" evidence="1">
    <location>
        <begin position="337"/>
        <end position="355"/>
    </location>
</feature>
<evidence type="ECO:0000313" key="2">
    <source>
        <dbReference type="EMBL" id="TSE21722.1"/>
    </source>
</evidence>
<dbReference type="EMBL" id="VJNB01000001">
    <property type="protein sequence ID" value="TSE21722.1"/>
    <property type="molecule type" value="Genomic_DNA"/>
</dbReference>